<reference evidence="3" key="1">
    <citation type="submission" date="2024-04" db="EMBL/GenBank/DDBJ databases">
        <title>Phylogenomic analyses of a clade within the roseobacter group suggest taxonomic reassignments of species of the genera Aestuariivita, Citreicella, Loktanella, Nautella, Pelagibaca, Ruegeria, Thalassobius, Thiobacimonas and Tropicibacter, and the proposal o.</title>
        <authorList>
            <person name="Jeon C.O."/>
        </authorList>
    </citation>
    <scope>NUCLEOTIDE SEQUENCE [LARGE SCALE GENOMIC DNA]</scope>
    <source>
        <strain evidence="3">BS5-3</strain>
    </source>
</reference>
<keyword evidence="3" id="KW-1185">Reference proteome</keyword>
<name>A0ABZ2V590_9RHOB</name>
<evidence type="ECO:0000313" key="2">
    <source>
        <dbReference type="EMBL" id="WZC49722.1"/>
    </source>
</evidence>
<proteinExistence type="predicted"/>
<evidence type="ECO:0000256" key="1">
    <source>
        <dbReference type="SAM" id="MobiDB-lite"/>
    </source>
</evidence>
<dbReference type="Proteomes" id="UP001440612">
    <property type="component" value="Chromosome"/>
</dbReference>
<accession>A0ABZ2V590</accession>
<dbReference type="RefSeq" id="WP_341367832.1">
    <property type="nucleotide sequence ID" value="NZ_CP150951.2"/>
</dbReference>
<dbReference type="EMBL" id="CP150951">
    <property type="protein sequence ID" value="WZC49722.1"/>
    <property type="molecule type" value="Genomic_DNA"/>
</dbReference>
<gene>
    <name evidence="2" type="ORF">AABB29_03455</name>
</gene>
<feature type="region of interest" description="Disordered" evidence="1">
    <location>
        <begin position="1"/>
        <end position="25"/>
    </location>
</feature>
<protein>
    <submittedName>
        <fullName evidence="2">DUF6525 family protein</fullName>
    </submittedName>
</protein>
<evidence type="ECO:0000313" key="3">
    <source>
        <dbReference type="Proteomes" id="UP001440612"/>
    </source>
</evidence>
<dbReference type="Pfam" id="PF20135">
    <property type="entry name" value="DUF6525"/>
    <property type="match status" value="1"/>
</dbReference>
<organism evidence="2 3">
    <name type="scientific">Yoonia phaeophyticola</name>
    <dbReference type="NCBI Taxonomy" id="3137369"/>
    <lineage>
        <taxon>Bacteria</taxon>
        <taxon>Pseudomonadati</taxon>
        <taxon>Pseudomonadota</taxon>
        <taxon>Alphaproteobacteria</taxon>
        <taxon>Rhodobacterales</taxon>
        <taxon>Paracoccaceae</taxon>
        <taxon>Yoonia</taxon>
    </lineage>
</organism>
<sequence>MSGNLGATSLRRKRRASDPMRSYDALPTPLRHWLANAALPWSPSSARKLWKQAQARGLSTEDALSLLSQAEAKTLARDTQTKPNTIHPNH</sequence>
<dbReference type="InterPro" id="IPR045386">
    <property type="entry name" value="DUF6525"/>
</dbReference>